<proteinExistence type="predicted"/>
<keyword evidence="1" id="KW-0677">Repeat</keyword>
<organism evidence="3">
    <name type="scientific">Spirodela intermedia</name>
    <name type="common">Intermediate duckweed</name>
    <dbReference type="NCBI Taxonomy" id="51605"/>
    <lineage>
        <taxon>Eukaryota</taxon>
        <taxon>Viridiplantae</taxon>
        <taxon>Streptophyta</taxon>
        <taxon>Embryophyta</taxon>
        <taxon>Tracheophyta</taxon>
        <taxon>Spermatophyta</taxon>
        <taxon>Magnoliopsida</taxon>
        <taxon>Liliopsida</taxon>
        <taxon>Araceae</taxon>
        <taxon>Lemnoideae</taxon>
        <taxon>Spirodela</taxon>
    </lineage>
</organism>
<dbReference type="Pfam" id="PF01535">
    <property type="entry name" value="PPR"/>
    <property type="match status" value="2"/>
</dbReference>
<dbReference type="PANTHER" id="PTHR47926">
    <property type="entry name" value="PENTATRICOPEPTIDE REPEAT-CONTAINING PROTEIN"/>
    <property type="match status" value="1"/>
</dbReference>
<evidence type="ECO:0000259" key="2">
    <source>
        <dbReference type="Pfam" id="PF14432"/>
    </source>
</evidence>
<protein>
    <recommendedName>
        <fullName evidence="2">DYW domain-containing protein</fullName>
    </recommendedName>
</protein>
<dbReference type="InterPro" id="IPR032867">
    <property type="entry name" value="DYW_dom"/>
</dbReference>
<dbReference type="AlphaFoldDB" id="A0A7I8JBJ9"/>
<dbReference type="InterPro" id="IPR046960">
    <property type="entry name" value="PPR_At4g14850-like_plant"/>
</dbReference>
<dbReference type="InterPro" id="IPR011990">
    <property type="entry name" value="TPR-like_helical_dom_sf"/>
</dbReference>
<dbReference type="EMBL" id="CACRZD030000011">
    <property type="protein sequence ID" value="CAA6667566.1"/>
    <property type="molecule type" value="Genomic_DNA"/>
</dbReference>
<evidence type="ECO:0000313" key="4">
    <source>
        <dbReference type="Proteomes" id="UP001189122"/>
    </source>
</evidence>
<dbReference type="GO" id="GO:0008270">
    <property type="term" value="F:zinc ion binding"/>
    <property type="evidence" value="ECO:0007669"/>
    <property type="project" value="InterPro"/>
</dbReference>
<dbReference type="GO" id="GO:0009451">
    <property type="term" value="P:RNA modification"/>
    <property type="evidence" value="ECO:0007669"/>
    <property type="project" value="InterPro"/>
</dbReference>
<dbReference type="EMBL" id="LR743598">
    <property type="protein sequence ID" value="CAA2628317.1"/>
    <property type="molecule type" value="Genomic_DNA"/>
</dbReference>
<dbReference type="Proteomes" id="UP001189122">
    <property type="component" value="Unassembled WGS sequence"/>
</dbReference>
<reference evidence="3 4" key="1">
    <citation type="submission" date="2019-12" db="EMBL/GenBank/DDBJ databases">
        <authorList>
            <person name="Scholz U."/>
            <person name="Mascher M."/>
            <person name="Fiebig A."/>
        </authorList>
    </citation>
    <scope>NUCLEOTIDE SEQUENCE</scope>
</reference>
<name>A0A7I8JBJ9_SPIIN</name>
<evidence type="ECO:0000313" key="3">
    <source>
        <dbReference type="EMBL" id="CAA2628317.1"/>
    </source>
</evidence>
<keyword evidence="4" id="KW-1185">Reference proteome</keyword>
<dbReference type="Pfam" id="PF14432">
    <property type="entry name" value="DYW_deaminase"/>
    <property type="match status" value="1"/>
</dbReference>
<dbReference type="InterPro" id="IPR002885">
    <property type="entry name" value="PPR_rpt"/>
</dbReference>
<gene>
    <name evidence="3" type="ORF">SI7747_11013960</name>
</gene>
<evidence type="ECO:0000256" key="1">
    <source>
        <dbReference type="ARBA" id="ARBA00022737"/>
    </source>
</evidence>
<sequence>MSRSRADLLFARLLSSFSSSSSSSRGRVFSPYLGSSQQQDLVGGVTVPTSVRHLIGAAERADVQPDTQGAECVHSGFRSDPSVAPHERYQSGFNEDGLRSSQRDVYGFHGRAPLDRSFDGRSSEHSLEGLCAPNQHPYGFALGAQRSSGEFQRGIPVNQTLDGSRNWQQNLNGFDRGNPPEIYRNSPDPPALGNCGEFRRNPYGINQLDRATEAIADGTCHKGTIEELDTFLSEGKAKEAVQVLGLLEKEEKVLDLDRCLKLLDACGNAKAVDEVKAVHDYIMKMIGYLGVRIYNRILSVYCKCELMDDARKLQWTREDAIDLFNRFVQKGLTPDSHMFVALFHVCSSLGAVDEGMLHFKSMREVYGIIPTMEHYSSIVRMHGEAGYLDEALEFMRGCPRNLVARDQCAEIVVLLDPSRLTGESETGLLPVKTSDMEKEKQRKANLLEVRSRVHEYRAGDTSHPEKDKIYGLIKGLAATLRESGYVPDTRFVLHDIEQESKEEALLAHSERLATAYGLISSSARSPIRIIKNLRICGDCHSYMKIMSKAVGRELIIRDAKRFHHFKDGLCSCKDYW</sequence>
<dbReference type="PANTHER" id="PTHR47926:SF388">
    <property type="entry name" value="DYW DOMAIN-CONTAINING PROTEIN"/>
    <property type="match status" value="1"/>
</dbReference>
<accession>A0A7I8JBJ9</accession>
<feature type="domain" description="DYW" evidence="2">
    <location>
        <begin position="484"/>
        <end position="576"/>
    </location>
</feature>
<dbReference type="GO" id="GO:0003723">
    <property type="term" value="F:RNA binding"/>
    <property type="evidence" value="ECO:0007669"/>
    <property type="project" value="InterPro"/>
</dbReference>
<dbReference type="Gene3D" id="1.25.40.10">
    <property type="entry name" value="Tetratricopeptide repeat domain"/>
    <property type="match status" value="1"/>
</dbReference>